<dbReference type="EMBL" id="AFQF01007613">
    <property type="protein sequence ID" value="EGU71797.1"/>
    <property type="molecule type" value="Genomic_DNA"/>
</dbReference>
<organism evidence="1">
    <name type="scientific">Fusarium oxysporum (strain Fo5176)</name>
    <name type="common">Fusarium vascular wilt</name>
    <dbReference type="NCBI Taxonomy" id="660025"/>
    <lineage>
        <taxon>Eukaryota</taxon>
        <taxon>Fungi</taxon>
        <taxon>Dikarya</taxon>
        <taxon>Ascomycota</taxon>
        <taxon>Pezizomycotina</taxon>
        <taxon>Sordariomycetes</taxon>
        <taxon>Hypocreomycetidae</taxon>
        <taxon>Hypocreales</taxon>
        <taxon>Nectriaceae</taxon>
        <taxon>Fusarium</taxon>
        <taxon>Fusarium oxysporum species complex</taxon>
    </lineage>
</organism>
<dbReference type="OrthoDB" id="5110227at2759"/>
<protein>
    <submittedName>
        <fullName evidence="1">Uncharacterized protein</fullName>
    </submittedName>
</protein>
<reference evidence="1" key="1">
    <citation type="journal article" date="2012" name="Mol. Plant Microbe Interact.">
        <title>A highly conserved effector in Fusarium oxysporum is required for full virulence on Arabidopsis.</title>
        <authorList>
            <person name="Thatcher L.F."/>
            <person name="Gardiner D.M."/>
            <person name="Kazan K."/>
            <person name="Manners J."/>
        </authorList>
    </citation>
    <scope>NUCLEOTIDE SEQUENCE [LARGE SCALE GENOMIC DNA]</scope>
    <source>
        <strain evidence="1">Fo5176</strain>
    </source>
</reference>
<sequence length="291" mass="32417">MESDGSLCREVSNRHDGSLSLEVRDRLIGDHSFKVSGSVQFMPLKPGVTGIFENATTANGGCSTYGNFLEGNTIRRGVTQTNNPEFEPSFFWTDGIKVASRFIVPRGTSGVLCSGPGKYDFQVWTLQFEPVGIIKVTTSESREQAELAYHAVLKICNTEQRKKLIQALQSQTGTHLQKTNLEVMYNHGMVHNLSTFSKSPLADLMQFLITNGSQRNTVEVESLSEKKGVYVWIHDGKLIAGGTILTEEFREIFGIEQKKEQMMKMAQGAAMAADKMQMLQQWCSRLYGGNR</sequence>
<dbReference type="AlphaFoldDB" id="F9GGA8"/>
<gene>
    <name evidence="1" type="ORF">FOXB_17692</name>
</gene>
<comment type="caution">
    <text evidence="1">The sequence shown here is derived from an EMBL/GenBank/DDBJ whole genome shotgun (WGS) entry which is preliminary data.</text>
</comment>
<name>F9GGA8_FUSOF</name>
<evidence type="ECO:0000313" key="1">
    <source>
        <dbReference type="EMBL" id="EGU71797.1"/>
    </source>
</evidence>
<accession>F9GGA8</accession>
<proteinExistence type="predicted"/>